<keyword evidence="2" id="KW-1185">Reference proteome</keyword>
<dbReference type="KEGG" id="ssyi:EKG83_24295"/>
<organism evidence="1 2">
    <name type="scientific">Saccharothrix syringae</name>
    <name type="common">Nocardiopsis syringae</name>
    <dbReference type="NCBI Taxonomy" id="103733"/>
    <lineage>
        <taxon>Bacteria</taxon>
        <taxon>Bacillati</taxon>
        <taxon>Actinomycetota</taxon>
        <taxon>Actinomycetes</taxon>
        <taxon>Pseudonocardiales</taxon>
        <taxon>Pseudonocardiaceae</taxon>
        <taxon>Saccharothrix</taxon>
    </lineage>
</organism>
<proteinExistence type="predicted"/>
<reference evidence="2" key="1">
    <citation type="journal article" date="2021" name="Curr. Microbiol.">
        <title>Complete genome of nocamycin-producing strain Saccharothrix syringae NRRL B-16468 reveals the biosynthetic potential for secondary metabolites.</title>
        <authorList>
            <person name="Mo X."/>
            <person name="Yang S."/>
        </authorList>
    </citation>
    <scope>NUCLEOTIDE SEQUENCE [LARGE SCALE GENOMIC DNA]</scope>
    <source>
        <strain evidence="2">ATCC 51364 / DSM 43886 / JCM 6844 / KCTC 9398 / NBRC 14523 / NRRL B-16468 / INA 2240</strain>
    </source>
</reference>
<accession>A0A5Q0H1K0</accession>
<gene>
    <name evidence="1" type="ORF">EKG83_24295</name>
</gene>
<protein>
    <submittedName>
        <fullName evidence="1">Uncharacterized protein</fullName>
    </submittedName>
</protein>
<evidence type="ECO:0000313" key="1">
    <source>
        <dbReference type="EMBL" id="QFZ20121.1"/>
    </source>
</evidence>
<dbReference type="EMBL" id="CP034550">
    <property type="protein sequence ID" value="QFZ20121.1"/>
    <property type="molecule type" value="Genomic_DNA"/>
</dbReference>
<name>A0A5Q0H1K0_SACSY</name>
<dbReference type="AlphaFoldDB" id="A0A5Q0H1K0"/>
<dbReference type="RefSeq" id="WP_033435754.1">
    <property type="nucleotide sequence ID" value="NZ_CP034550.1"/>
</dbReference>
<dbReference type="Proteomes" id="UP000325787">
    <property type="component" value="Chromosome"/>
</dbReference>
<evidence type="ECO:0000313" key="2">
    <source>
        <dbReference type="Proteomes" id="UP000325787"/>
    </source>
</evidence>
<sequence length="218" mass="23679">MTRPSGDEVRSYLLGQVDLALRRPDVYGGEMSLPVLLRAAAFAHGRVEDREAEQEAFRARGVANAAIVGGGVEVFFGFRDHDLVASVYAEGAHRRGRLTLDRTPSPAEHRRLRGTAGPWAAVDRDHHEVVDEFGPPSVLIGGTNPKYGKTLGYGTADPLVFFHLWNGNRPGDPDTRPPPRPEPLLLAVRHGDAGFADAVTFTPRGADLRARFLDAAGR</sequence>
<dbReference type="OrthoDB" id="281785at2"/>